<evidence type="ECO:0000259" key="7">
    <source>
        <dbReference type="Pfam" id="PF00892"/>
    </source>
</evidence>
<dbReference type="GO" id="GO:0022857">
    <property type="term" value="F:transmembrane transporter activity"/>
    <property type="evidence" value="ECO:0007669"/>
    <property type="project" value="InterPro"/>
</dbReference>
<dbReference type="InterPro" id="IPR030184">
    <property type="entry name" value="WAT1-related"/>
</dbReference>
<dbReference type="Pfam" id="PF00892">
    <property type="entry name" value="EamA"/>
    <property type="match status" value="2"/>
</dbReference>
<feature type="domain" description="EamA" evidence="7">
    <location>
        <begin position="214"/>
        <end position="355"/>
    </location>
</feature>
<keyword evidence="4 6" id="KW-1133">Transmembrane helix</keyword>
<feature type="transmembrane region" description="Helical" evidence="6">
    <location>
        <begin position="276"/>
        <end position="298"/>
    </location>
</feature>
<dbReference type="SUPFAM" id="SSF103481">
    <property type="entry name" value="Multidrug resistance efflux transporter EmrE"/>
    <property type="match status" value="2"/>
</dbReference>
<dbReference type="InterPro" id="IPR037185">
    <property type="entry name" value="EmrE-like"/>
</dbReference>
<feature type="transmembrane region" description="Helical" evidence="6">
    <location>
        <begin position="246"/>
        <end position="264"/>
    </location>
</feature>
<dbReference type="PANTHER" id="PTHR31218">
    <property type="entry name" value="WAT1-RELATED PROTEIN"/>
    <property type="match status" value="1"/>
</dbReference>
<feature type="transmembrane region" description="Helical" evidence="6">
    <location>
        <begin position="338"/>
        <end position="357"/>
    </location>
</feature>
<evidence type="ECO:0000256" key="1">
    <source>
        <dbReference type="ARBA" id="ARBA00004141"/>
    </source>
</evidence>
<keyword evidence="3 6" id="KW-0812">Transmembrane</keyword>
<evidence type="ECO:0000313" key="9">
    <source>
        <dbReference type="Proteomes" id="UP001472866"/>
    </source>
</evidence>
<feature type="domain" description="EamA" evidence="7">
    <location>
        <begin position="22"/>
        <end position="152"/>
    </location>
</feature>
<proteinExistence type="inferred from homology"/>
<feature type="transmembrane region" description="Helical" evidence="6">
    <location>
        <begin position="212"/>
        <end position="231"/>
    </location>
</feature>
<dbReference type="Proteomes" id="UP001472866">
    <property type="component" value="Chromosome 16"/>
</dbReference>
<evidence type="ECO:0000256" key="6">
    <source>
        <dbReference type="RuleBase" id="RU363077"/>
    </source>
</evidence>
<sequence>MGAAGGPTSQDGPDKGKTVATVIMILVQMAFAGWHVLGKVALNTGVSPLFFALIREAGASLVLLLLAAIFDPKPKYPSKQEMKIFFILGVLIFINIVGFILALNLVTPITAAIYQPLIPVWTAFWAVLFKVEPANPYMITGIAISVSGAVVAAMSESHPSNDQGTDGMAMDILENSDLEETSSLISPDIEIVEMDILKQEQSFYERMAENSLLGHGILLVQTLALGTLYLVQKKIVHEFPSLTSTAWYYSIGSFLTVVTCVGYFQSIEGIIHEFTYLSNTHVLVAFLYAVVVGTAFTYGGSTWANQRLHASVVSLYTVLQSPFTLLLSVLALGTKPEVQDILSMIAIIFGMSLVVLSKRGEDKVTRKTTEDGILVEDALGGDEEEHRLLVGDKSS</sequence>
<gene>
    <name evidence="8" type="ORF">HKI87_16g84160</name>
</gene>
<dbReference type="EMBL" id="CP151516">
    <property type="protein sequence ID" value="WZN66845.1"/>
    <property type="molecule type" value="Genomic_DNA"/>
</dbReference>
<evidence type="ECO:0000256" key="3">
    <source>
        <dbReference type="ARBA" id="ARBA00022692"/>
    </source>
</evidence>
<evidence type="ECO:0000256" key="5">
    <source>
        <dbReference type="ARBA" id="ARBA00023136"/>
    </source>
</evidence>
<feature type="transmembrane region" description="Helical" evidence="6">
    <location>
        <begin position="49"/>
        <end position="70"/>
    </location>
</feature>
<protein>
    <recommendedName>
        <fullName evidence="6">WAT1-related protein</fullName>
    </recommendedName>
</protein>
<comment type="similarity">
    <text evidence="2 6">Belongs to the drug/metabolite transporter (DMT) superfamily. Plant drug/metabolite exporter (P-DME) (TC 2.A.7.4) family.</text>
</comment>
<dbReference type="AlphaFoldDB" id="A0AAX4PME9"/>
<evidence type="ECO:0000313" key="8">
    <source>
        <dbReference type="EMBL" id="WZN66845.1"/>
    </source>
</evidence>
<keyword evidence="5 6" id="KW-0472">Membrane</keyword>
<keyword evidence="9" id="KW-1185">Reference proteome</keyword>
<evidence type="ECO:0000256" key="2">
    <source>
        <dbReference type="ARBA" id="ARBA00007635"/>
    </source>
</evidence>
<organism evidence="8 9">
    <name type="scientific">Chloropicon roscoffensis</name>
    <dbReference type="NCBI Taxonomy" id="1461544"/>
    <lineage>
        <taxon>Eukaryota</taxon>
        <taxon>Viridiplantae</taxon>
        <taxon>Chlorophyta</taxon>
        <taxon>Chloropicophyceae</taxon>
        <taxon>Chloropicales</taxon>
        <taxon>Chloropicaceae</taxon>
        <taxon>Chloropicon</taxon>
    </lineage>
</organism>
<name>A0AAX4PME9_9CHLO</name>
<feature type="transmembrane region" description="Helical" evidence="6">
    <location>
        <begin position="310"/>
        <end position="332"/>
    </location>
</feature>
<accession>A0AAX4PME9</accession>
<dbReference type="InterPro" id="IPR000620">
    <property type="entry name" value="EamA_dom"/>
</dbReference>
<comment type="subcellular location">
    <subcellularLocation>
        <location evidence="1 6">Membrane</location>
        <topology evidence="1 6">Multi-pass membrane protein</topology>
    </subcellularLocation>
</comment>
<feature type="transmembrane region" description="Helical" evidence="6">
    <location>
        <begin position="109"/>
        <end position="129"/>
    </location>
</feature>
<dbReference type="GO" id="GO:0016020">
    <property type="term" value="C:membrane"/>
    <property type="evidence" value="ECO:0007669"/>
    <property type="project" value="UniProtKB-SubCell"/>
</dbReference>
<reference evidence="8 9" key="1">
    <citation type="submission" date="2024-03" db="EMBL/GenBank/DDBJ databases">
        <title>Complete genome sequence of the green alga Chloropicon roscoffensis RCC1871.</title>
        <authorList>
            <person name="Lemieux C."/>
            <person name="Pombert J.-F."/>
            <person name="Otis C."/>
            <person name="Turmel M."/>
        </authorList>
    </citation>
    <scope>NUCLEOTIDE SEQUENCE [LARGE SCALE GENOMIC DNA]</scope>
    <source>
        <strain evidence="8 9">RCC1871</strain>
    </source>
</reference>
<feature type="transmembrane region" description="Helical" evidence="6">
    <location>
        <begin position="82"/>
        <end position="103"/>
    </location>
</feature>
<feature type="transmembrane region" description="Helical" evidence="6">
    <location>
        <begin position="19"/>
        <end position="37"/>
    </location>
</feature>
<evidence type="ECO:0000256" key="4">
    <source>
        <dbReference type="ARBA" id="ARBA00022989"/>
    </source>
</evidence>